<dbReference type="AlphaFoldDB" id="A0A0V0RV49"/>
<protein>
    <submittedName>
        <fullName evidence="2">Uncharacterized protein</fullName>
    </submittedName>
</protein>
<evidence type="ECO:0000313" key="3">
    <source>
        <dbReference type="Proteomes" id="UP000054630"/>
    </source>
</evidence>
<proteinExistence type="predicted"/>
<dbReference type="EMBL" id="JYDL01000074">
    <property type="protein sequence ID" value="KRX18345.1"/>
    <property type="molecule type" value="Genomic_DNA"/>
</dbReference>
<feature type="compositionally biased region" description="Polar residues" evidence="1">
    <location>
        <begin position="94"/>
        <end position="106"/>
    </location>
</feature>
<dbReference type="OrthoDB" id="10609720at2759"/>
<evidence type="ECO:0000256" key="1">
    <source>
        <dbReference type="SAM" id="MobiDB-lite"/>
    </source>
</evidence>
<reference evidence="2 3" key="1">
    <citation type="submission" date="2015-01" db="EMBL/GenBank/DDBJ databases">
        <title>Evolution of Trichinella species and genotypes.</title>
        <authorList>
            <person name="Korhonen P.K."/>
            <person name="Edoardo P."/>
            <person name="Giuseppe L.R."/>
            <person name="Gasser R.B."/>
        </authorList>
    </citation>
    <scope>NUCLEOTIDE SEQUENCE [LARGE SCALE GENOMIC DNA]</scope>
    <source>
        <strain evidence="2">ISS37</strain>
    </source>
</reference>
<sequence>MQFLFSVKKGEKKNLNTLRLKVNRVWCFGKFASPVTNIHQLALKSVHSCGVGPFHNSRPCLAIQKREMEKWKKNKYAENYDHHPALRRPKPCQTRPSTKDTPQPSLALNRAAARTWLLN</sequence>
<accession>A0A0V0RV49</accession>
<name>A0A0V0RV49_9BILA</name>
<comment type="caution">
    <text evidence="2">The sequence shown here is derived from an EMBL/GenBank/DDBJ whole genome shotgun (WGS) entry which is preliminary data.</text>
</comment>
<keyword evidence="3" id="KW-1185">Reference proteome</keyword>
<dbReference type="Proteomes" id="UP000054630">
    <property type="component" value="Unassembled WGS sequence"/>
</dbReference>
<feature type="region of interest" description="Disordered" evidence="1">
    <location>
        <begin position="78"/>
        <end position="106"/>
    </location>
</feature>
<evidence type="ECO:0000313" key="2">
    <source>
        <dbReference type="EMBL" id="KRX18345.1"/>
    </source>
</evidence>
<gene>
    <name evidence="2" type="ORF">T07_9996</name>
</gene>
<organism evidence="2 3">
    <name type="scientific">Trichinella nelsoni</name>
    <dbReference type="NCBI Taxonomy" id="6336"/>
    <lineage>
        <taxon>Eukaryota</taxon>
        <taxon>Metazoa</taxon>
        <taxon>Ecdysozoa</taxon>
        <taxon>Nematoda</taxon>
        <taxon>Enoplea</taxon>
        <taxon>Dorylaimia</taxon>
        <taxon>Trichinellida</taxon>
        <taxon>Trichinellidae</taxon>
        <taxon>Trichinella</taxon>
    </lineage>
</organism>